<protein>
    <submittedName>
        <fullName evidence="6">N-methyltryptophan oxidase</fullName>
    </submittedName>
</protein>
<dbReference type="KEGG" id="uli:ETAA1_57330"/>
<evidence type="ECO:0000256" key="4">
    <source>
        <dbReference type="ARBA" id="ARBA00023002"/>
    </source>
</evidence>
<feature type="domain" description="FAD dependent oxidoreductase" evidence="5">
    <location>
        <begin position="6"/>
        <end position="366"/>
    </location>
</feature>
<comment type="cofactor">
    <cofactor evidence="1">
        <name>FAD</name>
        <dbReference type="ChEBI" id="CHEBI:57692"/>
    </cofactor>
</comment>
<evidence type="ECO:0000256" key="3">
    <source>
        <dbReference type="ARBA" id="ARBA00022630"/>
    </source>
</evidence>
<dbReference type="InterPro" id="IPR017741">
    <property type="entry name" value="FAD-dependent_OxRdtase_HpnW"/>
</dbReference>
<dbReference type="InterPro" id="IPR036188">
    <property type="entry name" value="FAD/NAD-bd_sf"/>
</dbReference>
<dbReference type="PANTHER" id="PTHR13847">
    <property type="entry name" value="SARCOSINE DEHYDROGENASE-RELATED"/>
    <property type="match status" value="1"/>
</dbReference>
<dbReference type="NCBIfam" id="TIGR03364">
    <property type="entry name" value="HpnW_proposed"/>
    <property type="match status" value="1"/>
</dbReference>
<evidence type="ECO:0000313" key="6">
    <source>
        <dbReference type="EMBL" id="QDU23727.1"/>
    </source>
</evidence>
<dbReference type="PANTHER" id="PTHR13847:SF286">
    <property type="entry name" value="D-AMINO ACID DEHYDROGENASE"/>
    <property type="match status" value="1"/>
</dbReference>
<dbReference type="SUPFAM" id="SSF51905">
    <property type="entry name" value="FAD/NAD(P)-binding domain"/>
    <property type="match status" value="1"/>
</dbReference>
<dbReference type="Gene3D" id="3.50.50.60">
    <property type="entry name" value="FAD/NAD(P)-binding domain"/>
    <property type="match status" value="1"/>
</dbReference>
<organism evidence="6 7">
    <name type="scientific">Urbifossiella limnaea</name>
    <dbReference type="NCBI Taxonomy" id="2528023"/>
    <lineage>
        <taxon>Bacteria</taxon>
        <taxon>Pseudomonadati</taxon>
        <taxon>Planctomycetota</taxon>
        <taxon>Planctomycetia</taxon>
        <taxon>Gemmatales</taxon>
        <taxon>Gemmataceae</taxon>
        <taxon>Urbifossiella</taxon>
    </lineage>
</organism>
<dbReference type="GO" id="GO:0016491">
    <property type="term" value="F:oxidoreductase activity"/>
    <property type="evidence" value="ECO:0007669"/>
    <property type="project" value="UniProtKB-KW"/>
</dbReference>
<dbReference type="Pfam" id="PF01266">
    <property type="entry name" value="DAO"/>
    <property type="match status" value="1"/>
</dbReference>
<dbReference type="InterPro" id="IPR006076">
    <property type="entry name" value="FAD-dep_OxRdtase"/>
</dbReference>
<dbReference type="GO" id="GO:0005737">
    <property type="term" value="C:cytoplasm"/>
    <property type="evidence" value="ECO:0007669"/>
    <property type="project" value="TreeGrafter"/>
</dbReference>
<evidence type="ECO:0000256" key="2">
    <source>
        <dbReference type="ARBA" id="ARBA00009410"/>
    </source>
</evidence>
<proteinExistence type="inferred from homology"/>
<keyword evidence="7" id="KW-1185">Reference proteome</keyword>
<evidence type="ECO:0000313" key="7">
    <source>
        <dbReference type="Proteomes" id="UP000319576"/>
    </source>
</evidence>
<gene>
    <name evidence="6" type="ORF">ETAA1_57330</name>
</gene>
<keyword evidence="4" id="KW-0560">Oxidoreductase</keyword>
<dbReference type="EMBL" id="CP036273">
    <property type="protein sequence ID" value="QDU23727.1"/>
    <property type="molecule type" value="Genomic_DNA"/>
</dbReference>
<dbReference type="Gene3D" id="3.30.9.10">
    <property type="entry name" value="D-Amino Acid Oxidase, subunit A, domain 2"/>
    <property type="match status" value="1"/>
</dbReference>
<dbReference type="AlphaFoldDB" id="A0A517Y1U6"/>
<keyword evidence="3" id="KW-0285">Flavoprotein</keyword>
<reference evidence="6 7" key="1">
    <citation type="submission" date="2019-02" db="EMBL/GenBank/DDBJ databases">
        <title>Deep-cultivation of Planctomycetes and their phenomic and genomic characterization uncovers novel biology.</title>
        <authorList>
            <person name="Wiegand S."/>
            <person name="Jogler M."/>
            <person name="Boedeker C."/>
            <person name="Pinto D."/>
            <person name="Vollmers J."/>
            <person name="Rivas-Marin E."/>
            <person name="Kohn T."/>
            <person name="Peeters S.H."/>
            <person name="Heuer A."/>
            <person name="Rast P."/>
            <person name="Oberbeckmann S."/>
            <person name="Bunk B."/>
            <person name="Jeske O."/>
            <person name="Meyerdierks A."/>
            <person name="Storesund J.E."/>
            <person name="Kallscheuer N."/>
            <person name="Luecker S."/>
            <person name="Lage O.M."/>
            <person name="Pohl T."/>
            <person name="Merkel B.J."/>
            <person name="Hornburger P."/>
            <person name="Mueller R.-W."/>
            <person name="Bruemmer F."/>
            <person name="Labrenz M."/>
            <person name="Spormann A.M."/>
            <person name="Op den Camp H."/>
            <person name="Overmann J."/>
            <person name="Amann R."/>
            <person name="Jetten M.S.M."/>
            <person name="Mascher T."/>
            <person name="Medema M.H."/>
            <person name="Devos D.P."/>
            <person name="Kaster A.-K."/>
            <person name="Ovreas L."/>
            <person name="Rohde M."/>
            <person name="Galperin M.Y."/>
            <person name="Jogler C."/>
        </authorList>
    </citation>
    <scope>NUCLEOTIDE SEQUENCE [LARGE SCALE GENOMIC DNA]</scope>
    <source>
        <strain evidence="6 7">ETA_A1</strain>
    </source>
</reference>
<evidence type="ECO:0000256" key="1">
    <source>
        <dbReference type="ARBA" id="ARBA00001974"/>
    </source>
</evidence>
<dbReference type="RefSeq" id="WP_145243953.1">
    <property type="nucleotide sequence ID" value="NZ_CP036273.1"/>
</dbReference>
<dbReference type="Proteomes" id="UP000319576">
    <property type="component" value="Chromosome"/>
</dbReference>
<accession>A0A517Y1U6</accession>
<evidence type="ECO:0000259" key="5">
    <source>
        <dbReference type="Pfam" id="PF01266"/>
    </source>
</evidence>
<dbReference type="OrthoDB" id="9799943at2"/>
<sequence>MSAGYDAVVVGAGVLGLAHAYHLARRGLRVAVVERHPAARGASVRNFGMLWPVGQPAGERYELARRSLDVWRDVLPDAGLWHDPCGSLHVARHADEEQVLREFAAVGDRPCEVLNAAEVVRRFPAVRTDGLRAGLFSSTETCVDPRQVIAELPAYLARRHGVAFHFGTTVLGYEAGRVATTGGSVAANRLVICTGEDFRDLAPQAFAESGLVRCKLQMMRSAPRRERLGTMLAGGLTLRHYGGFAACPTLPAVAARFDAELPEYGRHGIHVMASQNEAGEVVIGDSHHYGDAVSPFDDPRVDDLILDYLRGFLNLPGLTIAARWHGVYAKHPTAAWVAARPAPGVLAVTGVGGAGMTLSFGLAERTVTEFLGDSGMTNDE</sequence>
<comment type="similarity">
    <text evidence="2">Belongs to the DadA oxidoreductase family.</text>
</comment>
<name>A0A517Y1U6_9BACT</name>